<sequence length="342" mass="39475">MIKKLLIATTNEGKFKEMSHELADTPFKIISIKDLDKKIPEPIENQPTIEGNAELKARYYSRKTGLPTLADDTGLFIKALKDWPGVKCARIADNDEDRNRLVQEKLKGRSRRQAVFKTAACFFEPKENICFTAIGQTEGIIIDRPRVKSGCLTWGYNPFFYVPTAKKTYAQMSVSEKNLLSHRGKATTKIKFFWGKYYRFRQLIAPVAVIVRQGKILMIKRRDSRSEYNDKWEFPGGLIDNGETVIQSLKREVLEETNLKIKILEPWPNILSETRSSYNYQVFLLPFIAQSLTGTVKISENENSEARWFSLKQAQKMPLLSLNRQMMKDKQSIELLKKYLTS</sequence>
<dbReference type="InterPro" id="IPR029001">
    <property type="entry name" value="ITPase-like_fam"/>
</dbReference>
<protein>
    <recommendedName>
        <fullName evidence="3">Nudix hydrolase domain-containing protein</fullName>
    </recommendedName>
</protein>
<dbReference type="GO" id="GO:0047429">
    <property type="term" value="F:nucleoside triphosphate diphosphatase activity"/>
    <property type="evidence" value="ECO:0007669"/>
    <property type="project" value="InterPro"/>
</dbReference>
<dbReference type="Gene3D" id="3.90.950.10">
    <property type="match status" value="1"/>
</dbReference>
<dbReference type="SUPFAM" id="SSF55811">
    <property type="entry name" value="Nudix"/>
    <property type="match status" value="1"/>
</dbReference>
<dbReference type="EMBL" id="PFBX01000005">
    <property type="protein sequence ID" value="PIT87863.1"/>
    <property type="molecule type" value="Genomic_DNA"/>
</dbReference>
<evidence type="ECO:0000256" key="1">
    <source>
        <dbReference type="ARBA" id="ARBA00008023"/>
    </source>
</evidence>
<dbReference type="CDD" id="cd00515">
    <property type="entry name" value="HAM1"/>
    <property type="match status" value="1"/>
</dbReference>
<dbReference type="SUPFAM" id="SSF52972">
    <property type="entry name" value="ITPase-like"/>
    <property type="match status" value="1"/>
</dbReference>
<organism evidence="4 5">
    <name type="scientific">Candidatus Magasanikbacteria bacterium CG10_big_fil_rev_8_21_14_0_10_40_10</name>
    <dbReference type="NCBI Taxonomy" id="1974648"/>
    <lineage>
        <taxon>Bacteria</taxon>
        <taxon>Candidatus Magasanikiibacteriota</taxon>
    </lineage>
</organism>
<dbReference type="PRINTS" id="PR00502">
    <property type="entry name" value="NUDIXFAMILY"/>
</dbReference>
<dbReference type="GO" id="GO:0005829">
    <property type="term" value="C:cytosol"/>
    <property type="evidence" value="ECO:0007669"/>
    <property type="project" value="TreeGrafter"/>
</dbReference>
<evidence type="ECO:0000313" key="4">
    <source>
        <dbReference type="EMBL" id="PIT87863.1"/>
    </source>
</evidence>
<dbReference type="InterPro" id="IPR015797">
    <property type="entry name" value="NUDIX_hydrolase-like_dom_sf"/>
</dbReference>
<dbReference type="Pfam" id="PF01725">
    <property type="entry name" value="Ham1p_like"/>
    <property type="match status" value="1"/>
</dbReference>
<keyword evidence="2" id="KW-0378">Hydrolase</keyword>
<dbReference type="InterPro" id="IPR002637">
    <property type="entry name" value="RdgB/HAM1"/>
</dbReference>
<dbReference type="CDD" id="cd02883">
    <property type="entry name" value="NUDIX_Hydrolase"/>
    <property type="match status" value="1"/>
</dbReference>
<dbReference type="PANTHER" id="PTHR11067">
    <property type="entry name" value="INOSINE TRIPHOSPHATE PYROPHOSPHATASE/HAM1 PROTEIN"/>
    <property type="match status" value="1"/>
</dbReference>
<dbReference type="PANTHER" id="PTHR11067:SF9">
    <property type="entry name" value="INOSINE TRIPHOSPHATE PYROPHOSPHATASE"/>
    <property type="match status" value="1"/>
</dbReference>
<dbReference type="AlphaFoldDB" id="A0A2M6W4Z0"/>
<evidence type="ECO:0000313" key="5">
    <source>
        <dbReference type="Proteomes" id="UP000231183"/>
    </source>
</evidence>
<dbReference type="Pfam" id="PF00293">
    <property type="entry name" value="NUDIX"/>
    <property type="match status" value="1"/>
</dbReference>
<dbReference type="InterPro" id="IPR020476">
    <property type="entry name" value="Nudix_hydrolase"/>
</dbReference>
<comment type="caution">
    <text evidence="4">The sequence shown here is derived from an EMBL/GenBank/DDBJ whole genome shotgun (WGS) entry which is preliminary data.</text>
</comment>
<reference evidence="5" key="1">
    <citation type="submission" date="2017-09" db="EMBL/GenBank/DDBJ databases">
        <title>Depth-based differentiation of microbial function through sediment-hosted aquifers and enrichment of novel symbionts in the deep terrestrial subsurface.</title>
        <authorList>
            <person name="Probst A.J."/>
            <person name="Ladd B."/>
            <person name="Jarett J.K."/>
            <person name="Geller-Mcgrath D.E."/>
            <person name="Sieber C.M.K."/>
            <person name="Emerson J.B."/>
            <person name="Anantharaman K."/>
            <person name="Thomas B.C."/>
            <person name="Malmstrom R."/>
            <person name="Stieglmeier M."/>
            <person name="Klingl A."/>
            <person name="Woyke T."/>
            <person name="Ryan C.M."/>
            <person name="Banfield J.F."/>
        </authorList>
    </citation>
    <scope>NUCLEOTIDE SEQUENCE [LARGE SCALE GENOMIC DNA]</scope>
</reference>
<dbReference type="Gene3D" id="3.90.79.10">
    <property type="entry name" value="Nucleoside Triphosphate Pyrophosphohydrolase"/>
    <property type="match status" value="1"/>
</dbReference>
<comment type="similarity">
    <text evidence="1">Belongs to the HAM1 NTPase family.</text>
</comment>
<feature type="domain" description="Nudix hydrolase" evidence="3">
    <location>
        <begin position="200"/>
        <end position="332"/>
    </location>
</feature>
<dbReference type="GO" id="GO:0009143">
    <property type="term" value="P:nucleoside triphosphate catabolic process"/>
    <property type="evidence" value="ECO:0007669"/>
    <property type="project" value="InterPro"/>
</dbReference>
<name>A0A2M6W4Z0_9BACT</name>
<accession>A0A2M6W4Z0</accession>
<dbReference type="Proteomes" id="UP000231183">
    <property type="component" value="Unassembled WGS sequence"/>
</dbReference>
<gene>
    <name evidence="4" type="ORF">COU31_00840</name>
</gene>
<proteinExistence type="inferred from homology"/>
<dbReference type="InterPro" id="IPR000086">
    <property type="entry name" value="NUDIX_hydrolase_dom"/>
</dbReference>
<evidence type="ECO:0000259" key="3">
    <source>
        <dbReference type="PROSITE" id="PS51462"/>
    </source>
</evidence>
<dbReference type="PROSITE" id="PS51462">
    <property type="entry name" value="NUDIX"/>
    <property type="match status" value="1"/>
</dbReference>
<evidence type="ECO:0000256" key="2">
    <source>
        <dbReference type="ARBA" id="ARBA00022801"/>
    </source>
</evidence>